<reference evidence="1" key="1">
    <citation type="submission" date="2021-06" db="EMBL/GenBank/DDBJ databases">
        <title>Sequencing of actinobacteria type strains.</title>
        <authorList>
            <person name="Nguyen G.-S."/>
            <person name="Wentzel A."/>
        </authorList>
    </citation>
    <scope>NUCLEOTIDE SEQUENCE</scope>
    <source>
        <strain evidence="1">P38-E01</strain>
    </source>
</reference>
<evidence type="ECO:0000313" key="2">
    <source>
        <dbReference type="Proteomes" id="UP000694501"/>
    </source>
</evidence>
<protein>
    <submittedName>
        <fullName evidence="1">Uncharacterized protein</fullName>
    </submittedName>
</protein>
<proteinExistence type="predicted"/>
<evidence type="ECO:0000313" key="1">
    <source>
        <dbReference type="EMBL" id="MBU7596732.1"/>
    </source>
</evidence>
<dbReference type="EMBL" id="JAELVF020000001">
    <property type="protein sequence ID" value="MBU7596732.1"/>
    <property type="molecule type" value="Genomic_DNA"/>
</dbReference>
<dbReference type="RefSeq" id="WP_211041778.1">
    <property type="nucleotide sequence ID" value="NZ_JAELVF020000001.1"/>
</dbReference>
<dbReference type="AlphaFoldDB" id="A0A949JAZ5"/>
<name>A0A949JAZ5_9ACTN</name>
<comment type="caution">
    <text evidence="1">The sequence shown here is derived from an EMBL/GenBank/DDBJ whole genome shotgun (WGS) entry which is preliminary data.</text>
</comment>
<sequence>MSEFIMPAGEEAHEILLDIAEEMVTIFHISRAEAVARINQAWGTQSFDEEPILLGHELPEHWAYAIYYVGDVPYWEAAADRSQWQVKEPPPSNSPMWTINPDA</sequence>
<gene>
    <name evidence="1" type="ORF">JGS22_003525</name>
</gene>
<dbReference type="Proteomes" id="UP000694501">
    <property type="component" value="Unassembled WGS sequence"/>
</dbReference>
<accession>A0A949JAZ5</accession>
<keyword evidence="2" id="KW-1185">Reference proteome</keyword>
<organism evidence="1 2">
    <name type="scientific">Streptomyces tardus</name>
    <dbReference type="NCBI Taxonomy" id="2780544"/>
    <lineage>
        <taxon>Bacteria</taxon>
        <taxon>Bacillati</taxon>
        <taxon>Actinomycetota</taxon>
        <taxon>Actinomycetes</taxon>
        <taxon>Kitasatosporales</taxon>
        <taxon>Streptomycetaceae</taxon>
        <taxon>Streptomyces</taxon>
    </lineage>
</organism>